<evidence type="ECO:0000313" key="2">
    <source>
        <dbReference type="EMBL" id="MBD2774185.1"/>
    </source>
</evidence>
<dbReference type="InterPro" id="IPR053159">
    <property type="entry name" value="Hybrid_Histidine_Kinase"/>
</dbReference>
<dbReference type="InterPro" id="IPR027417">
    <property type="entry name" value="P-loop_NTPase"/>
</dbReference>
<dbReference type="EMBL" id="JACXAE010000065">
    <property type="protein sequence ID" value="MBD2774185.1"/>
    <property type="molecule type" value="Genomic_DNA"/>
</dbReference>
<dbReference type="Pfam" id="PF00069">
    <property type="entry name" value="Pkinase"/>
    <property type="match status" value="1"/>
</dbReference>
<name>A0A8J6XDN9_9CYAN</name>
<keyword evidence="3" id="KW-1185">Reference proteome</keyword>
<feature type="domain" description="Protein kinase" evidence="1">
    <location>
        <begin position="7"/>
        <end position="279"/>
    </location>
</feature>
<reference evidence="2" key="1">
    <citation type="submission" date="2020-09" db="EMBL/GenBank/DDBJ databases">
        <title>Iningainema tapete sp. nov. (Scytonemataceae, Cyanobacteria) from greenhouses in central Florida (USA) produces two types of nodularin with biosynthetic potential for microcystin-LR and anabaenopeptins.</title>
        <authorList>
            <person name="Berthold D.E."/>
            <person name="Lefler F.W."/>
            <person name="Huang I.-S."/>
            <person name="Abdulla H."/>
            <person name="Zimba P.V."/>
            <person name="Laughinghouse H.D. IV."/>
        </authorList>
    </citation>
    <scope>NUCLEOTIDE SEQUENCE</scope>
    <source>
        <strain evidence="2">BLCCT55</strain>
    </source>
</reference>
<dbReference type="SUPFAM" id="SSF56112">
    <property type="entry name" value="Protein kinase-like (PK-like)"/>
    <property type="match status" value="1"/>
</dbReference>
<dbReference type="PROSITE" id="PS50011">
    <property type="entry name" value="PROTEIN_KINASE_DOM"/>
    <property type="match status" value="1"/>
</dbReference>
<dbReference type="InterPro" id="IPR011009">
    <property type="entry name" value="Kinase-like_dom_sf"/>
</dbReference>
<dbReference type="RefSeq" id="WP_190830884.1">
    <property type="nucleotide sequence ID" value="NZ_CAWPPI010000065.1"/>
</dbReference>
<dbReference type="Proteomes" id="UP000629098">
    <property type="component" value="Unassembled WGS sequence"/>
</dbReference>
<dbReference type="PANTHER" id="PTHR43642">
    <property type="entry name" value="HYBRID SIGNAL TRANSDUCTION HISTIDINE KINASE G"/>
    <property type="match status" value="1"/>
</dbReference>
<gene>
    <name evidence="2" type="ORF">ICL16_19415</name>
</gene>
<evidence type="ECO:0000313" key="3">
    <source>
        <dbReference type="Proteomes" id="UP000629098"/>
    </source>
</evidence>
<dbReference type="PANTHER" id="PTHR43642:SF1">
    <property type="entry name" value="HYBRID SIGNAL TRANSDUCTION HISTIDINE KINASE G"/>
    <property type="match status" value="1"/>
</dbReference>
<dbReference type="SUPFAM" id="SSF52540">
    <property type="entry name" value="P-loop containing nucleoside triphosphate hydrolases"/>
    <property type="match status" value="1"/>
</dbReference>
<evidence type="ECO:0000259" key="1">
    <source>
        <dbReference type="PROSITE" id="PS50011"/>
    </source>
</evidence>
<accession>A0A8J6XDN9</accession>
<dbReference type="Gene3D" id="1.10.510.10">
    <property type="entry name" value="Transferase(Phosphotransferase) domain 1"/>
    <property type="match status" value="1"/>
</dbReference>
<organism evidence="2 3">
    <name type="scientific">Iningainema tapete BLCC-T55</name>
    <dbReference type="NCBI Taxonomy" id="2748662"/>
    <lineage>
        <taxon>Bacteria</taxon>
        <taxon>Bacillati</taxon>
        <taxon>Cyanobacteriota</taxon>
        <taxon>Cyanophyceae</taxon>
        <taxon>Nostocales</taxon>
        <taxon>Scytonemataceae</taxon>
        <taxon>Iningainema tapete</taxon>
    </lineage>
</organism>
<dbReference type="GO" id="GO:0004672">
    <property type="term" value="F:protein kinase activity"/>
    <property type="evidence" value="ECO:0007669"/>
    <property type="project" value="InterPro"/>
</dbReference>
<dbReference type="CDD" id="cd14014">
    <property type="entry name" value="STKc_PknB_like"/>
    <property type="match status" value="1"/>
</dbReference>
<sequence length="519" mass="58150">MLKLPGYQIGAQIYESTNSLILRGYRETDEHPVILKSLKDVNPTIERIAWYRREYEVTRNLHLSGVVQAYALLIDQQHLVMVLEDFGGESLAKLKLAGKLSLEAFLKLAISITDTLGQIHAANVIHKDINPSNIVLNPNTEQVKIIDFGISTVLSRETQGFKNPNVLEGTIAYISPEQTGRMNRSLDYRSDFYSLGVTFYELLTGQLPFQGEDELATLHYHIAKQPLFPHNVAHINGQQPIPPILSDIVLKLMAKNTEDRYQSADGIKADLEYCLHQLQTNGVIEAFPLAQHDVCDKFSIPEKLYGRELEVATLLAAFERTSDTRQGGSTEMVIVGGYSGVGKSALVNEIHKPITAKRGNFISGKYDQFQGNIPYDAIAQAFNDFCNQLLTESEAVLRQWQDKILAAVGNNGQVLIDVISNLELIIGKQIPIPFSAQEAQNRFNLVFQKFIKAICQPEHPLVLFIDDLQWADSASLKLLKTIMSDRHIQNLLIVGAYRDNEVTVTHPFIIAVEEIKKSE</sequence>
<dbReference type="InterPro" id="IPR000719">
    <property type="entry name" value="Prot_kinase_dom"/>
</dbReference>
<dbReference type="GO" id="GO:0005524">
    <property type="term" value="F:ATP binding"/>
    <property type="evidence" value="ECO:0007669"/>
    <property type="project" value="InterPro"/>
</dbReference>
<protein>
    <submittedName>
        <fullName evidence="2">AAA family ATPase</fullName>
    </submittedName>
</protein>
<dbReference type="Pfam" id="PF13191">
    <property type="entry name" value="AAA_16"/>
    <property type="match status" value="1"/>
</dbReference>
<proteinExistence type="predicted"/>
<dbReference type="InterPro" id="IPR041664">
    <property type="entry name" value="AAA_16"/>
</dbReference>
<dbReference type="AlphaFoldDB" id="A0A8J6XDN9"/>
<dbReference type="Gene3D" id="3.40.50.300">
    <property type="entry name" value="P-loop containing nucleotide triphosphate hydrolases"/>
    <property type="match status" value="1"/>
</dbReference>
<comment type="caution">
    <text evidence="2">The sequence shown here is derived from an EMBL/GenBank/DDBJ whole genome shotgun (WGS) entry which is preliminary data.</text>
</comment>